<evidence type="ECO:0000259" key="1">
    <source>
        <dbReference type="Pfam" id="PF25164"/>
    </source>
</evidence>
<dbReference type="Pfam" id="PF25164">
    <property type="entry name" value="CoiA_N"/>
    <property type="match status" value="1"/>
</dbReference>
<name>A0ABS4NQ74_9BACL</name>
<sequence length="434" mass="51122">MDVALYEGETLNITVEISRYSNAEKERMIDKYRKAAEKKAMICPFCFEELRLRAGEINEIHFAHLKGKSCQGAEAYDTYHNQTKRESKKHSVIKEIIYNELKGQELIRSDLKVEYGYKEKAEEKWKHYPDIYLNKNGREFAVSVITNVHEIGDEKIVKIINKRNKYFKEKGLESIWFVEDRELADDYEHRVLHLWEAEYGLAIKTEEDYKWDKLLKELSEVFPGQNIPRLFGYRAHGTMNLDVRSLYYVHSIGDEITFSVYRLILDQMKSPFRGFTLTKGYQMNISQALIIRDEIQLSDKDQEEMNRLEFSNQVLVQIEALKAEAMLSREANELRYEQQAREEYFASTVQETIGEIAEPYMTVDIDVVEYVSKLKYLSLSHQEAKALFYYLKVHRGELEDYGLTLTEVKNAVRYALGKISEPKIREWLVEIEIL</sequence>
<feature type="domain" description="Competence protein CoiA-like N-terminal" evidence="1">
    <location>
        <begin position="33"/>
        <end position="71"/>
    </location>
</feature>
<protein>
    <recommendedName>
        <fullName evidence="1">Competence protein CoiA-like N-terminal domain-containing protein</fullName>
    </recommendedName>
</protein>
<reference evidence="2 3" key="1">
    <citation type="submission" date="2021-03" db="EMBL/GenBank/DDBJ databases">
        <title>Genomic Encyclopedia of Type Strains, Phase IV (KMG-IV): sequencing the most valuable type-strain genomes for metagenomic binning, comparative biology and taxonomic classification.</title>
        <authorList>
            <person name="Goeker M."/>
        </authorList>
    </citation>
    <scope>NUCLEOTIDE SEQUENCE [LARGE SCALE GENOMIC DNA]</scope>
    <source>
        <strain evidence="2 3">DSM 101953</strain>
    </source>
</reference>
<evidence type="ECO:0000313" key="3">
    <source>
        <dbReference type="Proteomes" id="UP000773462"/>
    </source>
</evidence>
<dbReference type="Proteomes" id="UP000773462">
    <property type="component" value="Unassembled WGS sequence"/>
</dbReference>
<keyword evidence="3" id="KW-1185">Reference proteome</keyword>
<dbReference type="EMBL" id="JAGGLV010000006">
    <property type="protein sequence ID" value="MBP2112218.1"/>
    <property type="molecule type" value="Genomic_DNA"/>
</dbReference>
<evidence type="ECO:0000313" key="2">
    <source>
        <dbReference type="EMBL" id="MBP2112218.1"/>
    </source>
</evidence>
<accession>A0ABS4NQ74</accession>
<proteinExistence type="predicted"/>
<dbReference type="InterPro" id="IPR057253">
    <property type="entry name" value="CoiA-like_N"/>
</dbReference>
<gene>
    <name evidence="2" type="ORF">J2Z70_002372</name>
</gene>
<comment type="caution">
    <text evidence="2">The sequence shown here is derived from an EMBL/GenBank/DDBJ whole genome shotgun (WGS) entry which is preliminary data.</text>
</comment>
<organism evidence="2 3">
    <name type="scientific">Paenibacillus silagei</name>
    <dbReference type="NCBI Taxonomy" id="1670801"/>
    <lineage>
        <taxon>Bacteria</taxon>
        <taxon>Bacillati</taxon>
        <taxon>Bacillota</taxon>
        <taxon>Bacilli</taxon>
        <taxon>Bacillales</taxon>
        <taxon>Paenibacillaceae</taxon>
        <taxon>Paenibacillus</taxon>
    </lineage>
</organism>